<dbReference type="Proteomes" id="UP000676325">
    <property type="component" value="Unassembled WGS sequence"/>
</dbReference>
<dbReference type="PRINTS" id="PR00368">
    <property type="entry name" value="FADPNR"/>
</dbReference>
<keyword evidence="7 14" id="KW-0274">FAD</keyword>
<feature type="binding site" evidence="14">
    <location>
        <position position="87"/>
    </location>
    <ligand>
        <name>FAD</name>
        <dbReference type="ChEBI" id="CHEBI:57692"/>
    </ligand>
</feature>
<dbReference type="InterPro" id="IPR012999">
    <property type="entry name" value="Pyr_OxRdtase_I_AS"/>
</dbReference>
<dbReference type="PRINTS" id="PR00411">
    <property type="entry name" value="PNDRDTASEI"/>
</dbReference>
<feature type="domain" description="FAD/NAD(P)-binding" evidence="18">
    <location>
        <begin position="41"/>
        <end position="353"/>
    </location>
</feature>
<dbReference type="SUPFAM" id="SSF51905">
    <property type="entry name" value="FAD/NAD(P)-binding domain"/>
    <property type="match status" value="1"/>
</dbReference>
<keyword evidence="5" id="KW-0963">Cytoplasm</keyword>
<comment type="catalytic activity">
    <reaction evidence="12 16">
        <text>N(6)-[(R)-dihydrolipoyl]-L-lysyl-[protein] + NAD(+) = N(6)-[(R)-lipoyl]-L-lysyl-[protein] + NADH + H(+)</text>
        <dbReference type="Rhea" id="RHEA:15045"/>
        <dbReference type="Rhea" id="RHEA-COMP:10474"/>
        <dbReference type="Rhea" id="RHEA-COMP:10475"/>
        <dbReference type="ChEBI" id="CHEBI:15378"/>
        <dbReference type="ChEBI" id="CHEBI:57540"/>
        <dbReference type="ChEBI" id="CHEBI:57945"/>
        <dbReference type="ChEBI" id="CHEBI:83099"/>
        <dbReference type="ChEBI" id="CHEBI:83100"/>
        <dbReference type="EC" id="1.8.1.4"/>
    </reaction>
</comment>
<feature type="active site" description="Proton acceptor" evidence="13">
    <location>
        <position position="476"/>
    </location>
</feature>
<keyword evidence="14" id="KW-0547">Nucleotide-binding</keyword>
<evidence type="ECO:0000256" key="7">
    <source>
        <dbReference type="ARBA" id="ARBA00022827"/>
    </source>
</evidence>
<keyword evidence="8 16" id="KW-0560">Oxidoreductase</keyword>
<feature type="binding site" evidence="14">
    <location>
        <position position="298"/>
    </location>
    <ligand>
        <name>NAD(+)</name>
        <dbReference type="ChEBI" id="CHEBI:57540"/>
    </ligand>
</feature>
<sequence>MVAGLDKVRARIRQGPGSPGCADNGVNTRGDGQVAEAGNVFDVVILGGGSGGYACAFRAADLGMNVALIEKAEVGGTCLHRGCIPTKALLHAAEVADLARESASFGVQTMLQGIDMPGVNKYKDGVVSGLYKGLQGIVKARKITFVSGEGVLSAPNQVTVNGEVYTGRNVVLATGSAPKSLPGLQIDGQRVITSDHALKLDRVPSSVVILGGGVIGCEFASVYKSFGADVTIVEFLPHLVPLEDEASSKLLERAFRRRGIKFEIDNGFTGVDYTESGVRVHTAKGKDFDAELLLVAVGRGPVSEGLGYEQAGVQTDRGYVKVNEYCQTSVPNVYAVGDLIPTLQLAHVGFAEGILVAEHIAGLNPRPIDYDGVPRVTYSNPEVASCGLTEAKAAEKFGADHVKTLTYNLAGNGKSKILKTQGEIKLVQIKGVAGEDDRVVGIHMVGDRVGELVAEAQLIYNWDATPLDVAQFIHAHPTQGEALGEAHLALAGKPLHVHD</sequence>
<dbReference type="InterPro" id="IPR050151">
    <property type="entry name" value="Class-I_Pyr_Nuc-Dis_Oxidored"/>
</dbReference>
<feature type="binding site" evidence="14">
    <location>
        <begin position="174"/>
        <end position="176"/>
    </location>
    <ligand>
        <name>FAD</name>
        <dbReference type="ChEBI" id="CHEBI:57692"/>
    </ligand>
</feature>
<dbReference type="InterPro" id="IPR004099">
    <property type="entry name" value="Pyr_nucl-diS_OxRdtase_dimer"/>
</dbReference>
<proteinExistence type="inferred from homology"/>
<evidence type="ECO:0000259" key="17">
    <source>
        <dbReference type="Pfam" id="PF02852"/>
    </source>
</evidence>
<feature type="disulfide bond" description="Redox-active" evidence="15">
    <location>
        <begin position="78"/>
        <end position="83"/>
    </location>
</feature>
<dbReference type="EMBL" id="JAGSOH010000018">
    <property type="protein sequence ID" value="MBR7826552.1"/>
    <property type="molecule type" value="Genomic_DNA"/>
</dbReference>
<feature type="binding site" evidence="14">
    <location>
        <position position="150"/>
    </location>
    <ligand>
        <name>FAD</name>
        <dbReference type="ChEBI" id="CHEBI:57692"/>
    </ligand>
</feature>
<dbReference type="InterPro" id="IPR001100">
    <property type="entry name" value="Pyr_nuc-diS_OxRdtase"/>
</dbReference>
<dbReference type="Gene3D" id="3.50.50.60">
    <property type="entry name" value="FAD/NAD(P)-binding domain"/>
    <property type="match status" value="2"/>
</dbReference>
<evidence type="ECO:0000256" key="4">
    <source>
        <dbReference type="ARBA" id="ARBA00016961"/>
    </source>
</evidence>
<dbReference type="InterPro" id="IPR006258">
    <property type="entry name" value="Lipoamide_DH"/>
</dbReference>
<dbReference type="InterPro" id="IPR023753">
    <property type="entry name" value="FAD/NAD-binding_dom"/>
</dbReference>
<dbReference type="InterPro" id="IPR036188">
    <property type="entry name" value="FAD/NAD-bd_sf"/>
</dbReference>
<evidence type="ECO:0000256" key="12">
    <source>
        <dbReference type="ARBA" id="ARBA00049187"/>
    </source>
</evidence>
<dbReference type="InterPro" id="IPR016156">
    <property type="entry name" value="FAD/NAD-linked_Rdtase_dimer_sf"/>
</dbReference>
<dbReference type="PIRSF" id="PIRSF000350">
    <property type="entry name" value="Mercury_reductase_MerA"/>
    <property type="match status" value="1"/>
</dbReference>
<feature type="binding site" evidence="14">
    <location>
        <position position="338"/>
    </location>
    <ligand>
        <name>FAD</name>
        <dbReference type="ChEBI" id="CHEBI:57692"/>
    </ligand>
</feature>
<dbReference type="AlphaFoldDB" id="A0A941E9X7"/>
<keyword evidence="11 16" id="KW-0676">Redox-active center</keyword>
<evidence type="ECO:0000313" key="19">
    <source>
        <dbReference type="EMBL" id="MBR7826552.1"/>
    </source>
</evidence>
<evidence type="ECO:0000256" key="16">
    <source>
        <dbReference type="RuleBase" id="RU003692"/>
    </source>
</evidence>
<name>A0A941E9X7_9ACTN</name>
<evidence type="ECO:0000256" key="15">
    <source>
        <dbReference type="PIRSR" id="PIRSR000350-4"/>
    </source>
</evidence>
<dbReference type="Gene3D" id="3.30.390.30">
    <property type="match status" value="1"/>
</dbReference>
<dbReference type="Pfam" id="PF02852">
    <property type="entry name" value="Pyr_redox_dim"/>
    <property type="match status" value="1"/>
</dbReference>
<dbReference type="NCBIfam" id="TIGR01350">
    <property type="entry name" value="lipoamide_DH"/>
    <property type="match status" value="1"/>
</dbReference>
<dbReference type="GO" id="GO:0004148">
    <property type="term" value="F:dihydrolipoyl dehydrogenase (NADH) activity"/>
    <property type="evidence" value="ECO:0007669"/>
    <property type="project" value="UniProtKB-EC"/>
</dbReference>
<evidence type="ECO:0000256" key="1">
    <source>
        <dbReference type="ARBA" id="ARBA00004496"/>
    </source>
</evidence>
<evidence type="ECO:0000313" key="20">
    <source>
        <dbReference type="Proteomes" id="UP000676325"/>
    </source>
</evidence>
<feature type="binding site" evidence="14">
    <location>
        <begin position="211"/>
        <end position="218"/>
    </location>
    <ligand>
        <name>NAD(+)</name>
        <dbReference type="ChEBI" id="CHEBI:57540"/>
    </ligand>
</feature>
<accession>A0A941E9X7</accession>
<comment type="caution">
    <text evidence="19">The sequence shown here is derived from an EMBL/GenBank/DDBJ whole genome shotgun (WGS) entry which is preliminary data.</text>
</comment>
<comment type="subcellular location">
    <subcellularLocation>
        <location evidence="1">Cytoplasm</location>
    </subcellularLocation>
</comment>
<comment type="similarity">
    <text evidence="2 16">Belongs to the class-I pyridine nucleotide-disulfide oxidoreductase family.</text>
</comment>
<evidence type="ECO:0000259" key="18">
    <source>
        <dbReference type="Pfam" id="PF07992"/>
    </source>
</evidence>
<comment type="miscellaneous">
    <text evidence="16">The active site is a redox-active disulfide bond.</text>
</comment>
<keyword evidence="20" id="KW-1185">Reference proteome</keyword>
<evidence type="ECO:0000256" key="9">
    <source>
        <dbReference type="ARBA" id="ARBA00023027"/>
    </source>
</evidence>
<evidence type="ECO:0000256" key="2">
    <source>
        <dbReference type="ARBA" id="ARBA00007532"/>
    </source>
</evidence>
<evidence type="ECO:0000256" key="14">
    <source>
        <dbReference type="PIRSR" id="PIRSR000350-3"/>
    </source>
</evidence>
<keyword evidence="10" id="KW-1015">Disulfide bond</keyword>
<feature type="domain" description="Pyridine nucleotide-disulphide oxidoreductase dimerisation" evidence="17">
    <location>
        <begin position="373"/>
        <end position="486"/>
    </location>
</feature>
<dbReference type="GO" id="GO:0050660">
    <property type="term" value="F:flavin adenine dinucleotide binding"/>
    <property type="evidence" value="ECO:0007669"/>
    <property type="project" value="InterPro"/>
</dbReference>
<comment type="cofactor">
    <cofactor evidence="14 16">
        <name>FAD</name>
        <dbReference type="ChEBI" id="CHEBI:57692"/>
    </cofactor>
    <text evidence="14 16">Binds 1 FAD per subunit.</text>
</comment>
<protein>
    <recommendedName>
        <fullName evidence="4 16">Dihydrolipoyl dehydrogenase</fullName>
        <ecNumber evidence="3 16">1.8.1.4</ecNumber>
    </recommendedName>
</protein>
<dbReference type="PANTHER" id="PTHR22912:SF217">
    <property type="entry name" value="DIHYDROLIPOYL DEHYDROGENASE"/>
    <property type="match status" value="1"/>
</dbReference>
<keyword evidence="6 16" id="KW-0285">Flavoprotein</keyword>
<reference evidence="19" key="1">
    <citation type="submission" date="2021-04" db="EMBL/GenBank/DDBJ databases">
        <title>Genome based classification of Actinospica acidithermotolerans sp. nov., an actinobacterium isolated from an Indonesian hot spring.</title>
        <authorList>
            <person name="Kusuma A.B."/>
            <person name="Putra K.E."/>
            <person name="Nafisah S."/>
            <person name="Loh J."/>
            <person name="Nouioui I."/>
            <person name="Goodfellow M."/>
        </authorList>
    </citation>
    <scope>NUCLEOTIDE SEQUENCE</scope>
    <source>
        <strain evidence="19">MGRD01-02</strain>
    </source>
</reference>
<keyword evidence="9 14" id="KW-0520">NAD</keyword>
<evidence type="ECO:0000256" key="8">
    <source>
        <dbReference type="ARBA" id="ARBA00023002"/>
    </source>
</evidence>
<organism evidence="19 20">
    <name type="scientific">Actinospica acidithermotolerans</name>
    <dbReference type="NCBI Taxonomy" id="2828514"/>
    <lineage>
        <taxon>Bacteria</taxon>
        <taxon>Bacillati</taxon>
        <taxon>Actinomycetota</taxon>
        <taxon>Actinomycetes</taxon>
        <taxon>Catenulisporales</taxon>
        <taxon>Actinospicaceae</taxon>
        <taxon>Actinospica</taxon>
    </lineage>
</organism>
<feature type="binding site" evidence="14">
    <location>
        <position position="234"/>
    </location>
    <ligand>
        <name>NAD(+)</name>
        <dbReference type="ChEBI" id="CHEBI:57540"/>
    </ligand>
</feature>
<evidence type="ECO:0000256" key="10">
    <source>
        <dbReference type="ARBA" id="ARBA00023157"/>
    </source>
</evidence>
<gene>
    <name evidence="19" type="primary">lpdA</name>
    <name evidence="19" type="ORF">KDK95_09575</name>
</gene>
<dbReference type="GO" id="GO:0006103">
    <property type="term" value="P:2-oxoglutarate metabolic process"/>
    <property type="evidence" value="ECO:0007669"/>
    <property type="project" value="TreeGrafter"/>
</dbReference>
<evidence type="ECO:0000256" key="6">
    <source>
        <dbReference type="ARBA" id="ARBA00022630"/>
    </source>
</evidence>
<dbReference type="PROSITE" id="PS00076">
    <property type="entry name" value="PYRIDINE_REDOX_1"/>
    <property type="match status" value="1"/>
</dbReference>
<dbReference type="EC" id="1.8.1.4" evidence="3 16"/>
<evidence type="ECO:0000256" key="13">
    <source>
        <dbReference type="PIRSR" id="PIRSR000350-2"/>
    </source>
</evidence>
<evidence type="ECO:0000256" key="11">
    <source>
        <dbReference type="ARBA" id="ARBA00023284"/>
    </source>
</evidence>
<evidence type="ECO:0000256" key="5">
    <source>
        <dbReference type="ARBA" id="ARBA00022490"/>
    </source>
</evidence>
<evidence type="ECO:0000256" key="3">
    <source>
        <dbReference type="ARBA" id="ARBA00012608"/>
    </source>
</evidence>
<dbReference type="Pfam" id="PF07992">
    <property type="entry name" value="Pyr_redox_2"/>
    <property type="match status" value="1"/>
</dbReference>
<dbReference type="PANTHER" id="PTHR22912">
    <property type="entry name" value="DISULFIDE OXIDOREDUCTASE"/>
    <property type="match status" value="1"/>
</dbReference>
<dbReference type="GO" id="GO:0005737">
    <property type="term" value="C:cytoplasm"/>
    <property type="evidence" value="ECO:0007669"/>
    <property type="project" value="UniProtKB-SubCell"/>
</dbReference>
<dbReference type="SUPFAM" id="SSF55424">
    <property type="entry name" value="FAD/NAD-linked reductases, dimerisation (C-terminal) domain"/>
    <property type="match status" value="1"/>
</dbReference>